<accession>A0A5C6NWF7</accession>
<proteinExistence type="predicted"/>
<gene>
    <name evidence="2" type="ORF">D4764_16G0001200</name>
</gene>
<reference evidence="2 3" key="1">
    <citation type="submission" date="2019-04" db="EMBL/GenBank/DDBJ databases">
        <title>Chromosome genome assembly for Takifugu flavidus.</title>
        <authorList>
            <person name="Xiao S."/>
        </authorList>
    </citation>
    <scope>NUCLEOTIDE SEQUENCE [LARGE SCALE GENOMIC DNA]</scope>
    <source>
        <strain evidence="2">HTHZ2018</strain>
        <tissue evidence="2">Muscle</tissue>
    </source>
</reference>
<name>A0A5C6NWF7_9TELE</name>
<dbReference type="PANTHER" id="PTHR31635">
    <property type="entry name" value="REVERSE TRANSCRIPTASE DOMAIN-CONTAINING PROTEIN-RELATED"/>
    <property type="match status" value="1"/>
</dbReference>
<feature type="domain" description="Reverse transcriptase" evidence="1">
    <location>
        <begin position="1"/>
        <end position="194"/>
    </location>
</feature>
<dbReference type="InterPro" id="IPR000477">
    <property type="entry name" value="RT_dom"/>
</dbReference>
<dbReference type="PROSITE" id="PS50878">
    <property type="entry name" value="RT_POL"/>
    <property type="match status" value="1"/>
</dbReference>
<organism evidence="2 3">
    <name type="scientific">Takifugu flavidus</name>
    <name type="common">sansaifugu</name>
    <dbReference type="NCBI Taxonomy" id="433684"/>
    <lineage>
        <taxon>Eukaryota</taxon>
        <taxon>Metazoa</taxon>
        <taxon>Chordata</taxon>
        <taxon>Craniata</taxon>
        <taxon>Vertebrata</taxon>
        <taxon>Euteleostomi</taxon>
        <taxon>Actinopterygii</taxon>
        <taxon>Neopterygii</taxon>
        <taxon>Teleostei</taxon>
        <taxon>Neoteleostei</taxon>
        <taxon>Acanthomorphata</taxon>
        <taxon>Eupercaria</taxon>
        <taxon>Tetraodontiformes</taxon>
        <taxon>Tetradontoidea</taxon>
        <taxon>Tetraodontidae</taxon>
        <taxon>Takifugu</taxon>
    </lineage>
</organism>
<dbReference type="AlphaFoldDB" id="A0A5C6NWF7"/>
<evidence type="ECO:0000313" key="3">
    <source>
        <dbReference type="Proteomes" id="UP000324091"/>
    </source>
</evidence>
<evidence type="ECO:0000259" key="1">
    <source>
        <dbReference type="PROSITE" id="PS50878"/>
    </source>
</evidence>
<dbReference type="SUPFAM" id="SSF56672">
    <property type="entry name" value="DNA/RNA polymerases"/>
    <property type="match status" value="1"/>
</dbReference>
<protein>
    <submittedName>
        <fullName evidence="2">Transposon TX1 uncharacterized 149 kDa protein ORF 2</fullName>
    </submittedName>
</protein>
<keyword evidence="3" id="KW-1185">Reference proteome</keyword>
<evidence type="ECO:0000313" key="2">
    <source>
        <dbReference type="EMBL" id="TWW71623.1"/>
    </source>
</evidence>
<sequence length="194" mass="21852">MSCRSTVITLLPKKGDQQDLKNWRPVSLLCTDHKTLSKVLALRLREVMLSIIHPDHAYCVPNRFISDNVTLIRDILELSSSSATQTGHISIDQEKAFDQVEHQYLWQTLAAFGFNSVFTAMLVSAAPHRKIPLKELKVGWRSGVGFSQRCPLEDASGRTLYKMLVETMNRHRLNLWPSSRLQAPVEGAVQAATL</sequence>
<dbReference type="PANTHER" id="PTHR31635:SF196">
    <property type="entry name" value="REVERSE TRANSCRIPTASE DOMAIN-CONTAINING PROTEIN-RELATED"/>
    <property type="match status" value="1"/>
</dbReference>
<dbReference type="CDD" id="cd01650">
    <property type="entry name" value="RT_nLTR_like"/>
    <property type="match status" value="1"/>
</dbReference>
<dbReference type="InterPro" id="IPR043502">
    <property type="entry name" value="DNA/RNA_pol_sf"/>
</dbReference>
<dbReference type="Pfam" id="PF00078">
    <property type="entry name" value="RVT_1"/>
    <property type="match status" value="1"/>
</dbReference>
<dbReference type="EMBL" id="RHFK02000008">
    <property type="protein sequence ID" value="TWW71623.1"/>
    <property type="molecule type" value="Genomic_DNA"/>
</dbReference>
<comment type="caution">
    <text evidence="2">The sequence shown here is derived from an EMBL/GenBank/DDBJ whole genome shotgun (WGS) entry which is preliminary data.</text>
</comment>
<dbReference type="Proteomes" id="UP000324091">
    <property type="component" value="Chromosome 16"/>
</dbReference>